<dbReference type="Gene3D" id="1.10.540.10">
    <property type="entry name" value="Acyl-CoA dehydrogenase/oxidase, N-terminal domain"/>
    <property type="match status" value="1"/>
</dbReference>
<organism evidence="5 6">
    <name type="scientific">Rhizobium meliloti</name>
    <name type="common">Ensifer meliloti</name>
    <name type="synonym">Sinorhizobium meliloti</name>
    <dbReference type="NCBI Taxonomy" id="382"/>
    <lineage>
        <taxon>Bacteria</taxon>
        <taxon>Pseudomonadati</taxon>
        <taxon>Pseudomonadota</taxon>
        <taxon>Alphaproteobacteria</taxon>
        <taxon>Hyphomicrobiales</taxon>
        <taxon>Rhizobiaceae</taxon>
        <taxon>Sinorhizobium/Ensifer group</taxon>
        <taxon>Sinorhizobium</taxon>
    </lineage>
</organism>
<dbReference type="GO" id="GO:0033539">
    <property type="term" value="P:fatty acid beta-oxidation using acyl-CoA dehydrogenase"/>
    <property type="evidence" value="ECO:0007669"/>
    <property type="project" value="TreeGrafter"/>
</dbReference>
<proteinExistence type="inferred from homology"/>
<dbReference type="NCBIfam" id="TIGR04022">
    <property type="entry name" value="sulfur_SfnB"/>
    <property type="match status" value="1"/>
</dbReference>
<dbReference type="InterPro" id="IPR050741">
    <property type="entry name" value="Acyl-CoA_dehydrogenase"/>
</dbReference>
<dbReference type="GO" id="GO:0050660">
    <property type="term" value="F:flavin adenine dinucleotide binding"/>
    <property type="evidence" value="ECO:0007669"/>
    <property type="project" value="InterPro"/>
</dbReference>
<evidence type="ECO:0000256" key="2">
    <source>
        <dbReference type="ARBA" id="ARBA00049661"/>
    </source>
</evidence>
<dbReference type="RefSeq" id="WP_107608908.1">
    <property type="nucleotide sequence ID" value="NZ_PZMJ02000002.1"/>
</dbReference>
<dbReference type="PANTHER" id="PTHR48083">
    <property type="entry name" value="MEDIUM-CHAIN SPECIFIC ACYL-COA DEHYDROGENASE, MITOCHONDRIAL-RELATED"/>
    <property type="match status" value="1"/>
</dbReference>
<feature type="domain" description="Acyl-CoA dehydrogenase/oxidase N-terminal" evidence="3">
    <location>
        <begin position="38"/>
        <end position="127"/>
    </location>
</feature>
<dbReference type="InterPro" id="IPR009100">
    <property type="entry name" value="AcylCoA_DH/oxidase_NM_dom_sf"/>
</dbReference>
<dbReference type="SUPFAM" id="SSF56645">
    <property type="entry name" value="Acyl-CoA dehydrogenase NM domain-like"/>
    <property type="match status" value="1"/>
</dbReference>
<feature type="domain" description="Acyl-CoA dehydrogenase C-terminal" evidence="4">
    <location>
        <begin position="247"/>
        <end position="376"/>
    </location>
</feature>
<dbReference type="EC" id="1.-.-.-" evidence="5"/>
<reference evidence="5 6" key="1">
    <citation type="journal article" date="2013" name="Genome Biol.">
        <title>Comparative genomics of the core and accessory genomes of 48 Sinorhizobium strains comprising five genospecies.</title>
        <authorList>
            <person name="Sugawara M."/>
            <person name="Epstein B."/>
            <person name="Badgley B.D."/>
            <person name="Unno T."/>
            <person name="Xu L."/>
            <person name="Reese J."/>
            <person name="Gyaneshwar P."/>
            <person name="Denny R."/>
            <person name="Mudge J."/>
            <person name="Bharti A.K."/>
            <person name="Farmer A.D."/>
            <person name="May G.D."/>
            <person name="Woodward J.E."/>
            <person name="Medigue C."/>
            <person name="Vallenet D."/>
            <person name="Lajus A."/>
            <person name="Rouy Z."/>
            <person name="Martinez-Vaz B."/>
            <person name="Tiffin P."/>
            <person name="Young N.D."/>
            <person name="Sadowsky M.J."/>
        </authorList>
    </citation>
    <scope>NUCLEOTIDE SEQUENCE [LARGE SCALE GENOMIC DNA]</scope>
    <source>
        <strain evidence="5 6">N6B1</strain>
    </source>
</reference>
<evidence type="ECO:0000313" key="5">
    <source>
        <dbReference type="EMBL" id="MQW36302.1"/>
    </source>
</evidence>
<dbReference type="InterPro" id="IPR013786">
    <property type="entry name" value="AcylCoA_DH/ox_N"/>
</dbReference>
<dbReference type="AlphaFoldDB" id="A0AAW9TW09"/>
<dbReference type="EMBL" id="WISR01000218">
    <property type="protein sequence ID" value="MQW36302.1"/>
    <property type="molecule type" value="Genomic_DNA"/>
</dbReference>
<dbReference type="InterPro" id="IPR036250">
    <property type="entry name" value="AcylCo_DH-like_C"/>
</dbReference>
<dbReference type="InterPro" id="IPR046373">
    <property type="entry name" value="Acyl-CoA_Oxase/DH_mid-dom_sf"/>
</dbReference>
<dbReference type="GO" id="GO:0003995">
    <property type="term" value="F:acyl-CoA dehydrogenase activity"/>
    <property type="evidence" value="ECO:0007669"/>
    <property type="project" value="TreeGrafter"/>
</dbReference>
<dbReference type="Pfam" id="PF02771">
    <property type="entry name" value="Acyl-CoA_dh_N"/>
    <property type="match status" value="1"/>
</dbReference>
<comment type="similarity">
    <text evidence="2">Belongs to the HpaH/HsaA monooxygenase family.</text>
</comment>
<evidence type="ECO:0000313" key="6">
    <source>
        <dbReference type="Proteomes" id="UP000429484"/>
    </source>
</evidence>
<dbReference type="Proteomes" id="UP000429484">
    <property type="component" value="Unassembled WGS sequence"/>
</dbReference>
<protein>
    <submittedName>
        <fullName evidence="5">SfnB family sulfur acquisition oxidoreductase</fullName>
        <ecNumber evidence="5">1.-.-.-</ecNumber>
    </submittedName>
</protein>
<gene>
    <name evidence="5" type="ORF">GHK53_26910</name>
</gene>
<sequence length="403" mass="43268">MGNISQFAGKTKPTPHRIESEEEALAIARELALPFSGRASERDLERVLPHDELDQLAQSGLLAISIPSEYEGIDVSNVVLAEITAILSEADSSIGQIPQGHFYVLEALRQHATEEQKQFFFGRAMAGDRFGSALSESGDKIIGDDKTRITGNGAGYRINGRKQYCTGVLFADWLAISALDAADRMTISFVPRAAEGVRIIDDWDSFGQRVTGSGTAVLENVHVDLGSVVPHHRGFERPNTVGSVGQIIHAGVDLGIARAAFRETLHLVRDAAAAKGNGMERASEDALTTARVGEVAIRLEAATALIEHAGRKVDTAQVDPTEEHAVEASLSVTAAKVLAAEAALEAANALFDLAGSASAKVALNLDRYWRNARAHALQDPVRWKHHLVGNYHLKGVKPRSGLL</sequence>
<accession>A0AAW9TW09</accession>
<dbReference type="InterPro" id="IPR037069">
    <property type="entry name" value="AcylCoA_DH/ox_N_sf"/>
</dbReference>
<dbReference type="Gene3D" id="2.40.110.10">
    <property type="entry name" value="Butyryl-CoA Dehydrogenase, subunit A, domain 2"/>
    <property type="match status" value="1"/>
</dbReference>
<dbReference type="GO" id="GO:0005737">
    <property type="term" value="C:cytoplasm"/>
    <property type="evidence" value="ECO:0007669"/>
    <property type="project" value="TreeGrafter"/>
</dbReference>
<dbReference type="Pfam" id="PF08028">
    <property type="entry name" value="Acyl-CoA_dh_2"/>
    <property type="match status" value="1"/>
</dbReference>
<name>A0AAW9TW09_RHIML</name>
<evidence type="ECO:0000259" key="3">
    <source>
        <dbReference type="Pfam" id="PF02771"/>
    </source>
</evidence>
<evidence type="ECO:0000259" key="4">
    <source>
        <dbReference type="Pfam" id="PF08028"/>
    </source>
</evidence>
<keyword evidence="1 5" id="KW-0560">Oxidoreductase</keyword>
<dbReference type="SUPFAM" id="SSF47203">
    <property type="entry name" value="Acyl-CoA dehydrogenase C-terminal domain-like"/>
    <property type="match status" value="1"/>
</dbReference>
<dbReference type="GO" id="GO:0016712">
    <property type="term" value="F:oxidoreductase activity, acting on paired donors, with incorporation or reduction of molecular oxygen, reduced flavin or flavoprotein as one donor, and incorporation of one atom of oxygen"/>
    <property type="evidence" value="ECO:0007669"/>
    <property type="project" value="TreeGrafter"/>
</dbReference>
<dbReference type="InterPro" id="IPR023922">
    <property type="entry name" value="S04_starv_induced_SfnB"/>
</dbReference>
<dbReference type="Gene3D" id="1.20.140.10">
    <property type="entry name" value="Butyryl-CoA Dehydrogenase, subunit A, domain 3"/>
    <property type="match status" value="1"/>
</dbReference>
<evidence type="ECO:0000256" key="1">
    <source>
        <dbReference type="ARBA" id="ARBA00023002"/>
    </source>
</evidence>
<dbReference type="PANTHER" id="PTHR48083:SF19">
    <property type="entry name" value="FLAVIN-DEPENDENT MONOOXYGENASE, OXYGENASE SUBUNIT HSAA"/>
    <property type="match status" value="1"/>
</dbReference>
<dbReference type="PIRSF" id="PIRSF016578">
    <property type="entry name" value="HsaA"/>
    <property type="match status" value="1"/>
</dbReference>
<comment type="caution">
    <text evidence="5">The sequence shown here is derived from an EMBL/GenBank/DDBJ whole genome shotgun (WGS) entry which is preliminary data.</text>
</comment>
<dbReference type="InterPro" id="IPR013107">
    <property type="entry name" value="Acyl-CoA_DH_C"/>
</dbReference>